<dbReference type="RefSeq" id="WP_144635668.1">
    <property type="nucleotide sequence ID" value="NZ_BNAX01000018.1"/>
</dbReference>
<dbReference type="AlphaFoldDB" id="A0A558AID7"/>
<reference evidence="1 2" key="1">
    <citation type="submission" date="2019-07" db="EMBL/GenBank/DDBJ databases">
        <title>New species of Amycolatopsis and Streptomyces.</title>
        <authorList>
            <person name="Duangmal K."/>
            <person name="Teo W.F.A."/>
            <person name="Lipun K."/>
        </authorList>
    </citation>
    <scope>NUCLEOTIDE SEQUENCE [LARGE SCALE GENOMIC DNA]</scope>
    <source>
        <strain evidence="1 2">JCM 30562</strain>
    </source>
</reference>
<dbReference type="EMBL" id="VJZA01000008">
    <property type="protein sequence ID" value="TVT24030.1"/>
    <property type="molecule type" value="Genomic_DNA"/>
</dbReference>
<gene>
    <name evidence="1" type="ORF">FNH06_07405</name>
</gene>
<accession>A0A558AID7</accession>
<keyword evidence="2" id="KW-1185">Reference proteome</keyword>
<protein>
    <submittedName>
        <fullName evidence="1">Uncharacterized protein</fullName>
    </submittedName>
</protein>
<comment type="caution">
    <text evidence="1">The sequence shown here is derived from an EMBL/GenBank/DDBJ whole genome shotgun (WGS) entry which is preliminary data.</text>
</comment>
<name>A0A558AID7_9PSEU</name>
<proteinExistence type="predicted"/>
<dbReference type="Proteomes" id="UP000318578">
    <property type="component" value="Unassembled WGS sequence"/>
</dbReference>
<dbReference type="OrthoDB" id="3403133at2"/>
<sequence>MLDFAGGVTDVLSQPLQLRFSSADGMREHIPDFFADTRSGPWLIDLRPAGRITPRDVNTFAATSPLSRAGTTGW</sequence>
<organism evidence="1 2">
    <name type="scientific">Amycolatopsis acidiphila</name>
    <dbReference type="NCBI Taxonomy" id="715473"/>
    <lineage>
        <taxon>Bacteria</taxon>
        <taxon>Bacillati</taxon>
        <taxon>Actinomycetota</taxon>
        <taxon>Actinomycetes</taxon>
        <taxon>Pseudonocardiales</taxon>
        <taxon>Pseudonocardiaceae</taxon>
        <taxon>Amycolatopsis</taxon>
    </lineage>
</organism>
<evidence type="ECO:0000313" key="1">
    <source>
        <dbReference type="EMBL" id="TVT24030.1"/>
    </source>
</evidence>
<evidence type="ECO:0000313" key="2">
    <source>
        <dbReference type="Proteomes" id="UP000318578"/>
    </source>
</evidence>